<protein>
    <recommendedName>
        <fullName evidence="4">Copper chaperone PCu(A)C</fullName>
    </recommendedName>
</protein>
<proteinExistence type="predicted"/>
<dbReference type="EMBL" id="CP001280">
    <property type="protein sequence ID" value="ACK51042.1"/>
    <property type="molecule type" value="Genomic_DNA"/>
</dbReference>
<dbReference type="Gene3D" id="2.60.40.1890">
    <property type="entry name" value="PCu(A)C copper chaperone"/>
    <property type="match status" value="1"/>
</dbReference>
<dbReference type="OrthoDB" id="9796962at2"/>
<keyword evidence="1" id="KW-0732">Signal</keyword>
<evidence type="ECO:0000313" key="3">
    <source>
        <dbReference type="Proteomes" id="UP000002257"/>
    </source>
</evidence>
<feature type="signal peptide" evidence="1">
    <location>
        <begin position="1"/>
        <end position="25"/>
    </location>
</feature>
<dbReference type="KEGG" id="msl:Msil_2103"/>
<evidence type="ECO:0000256" key="1">
    <source>
        <dbReference type="SAM" id="SignalP"/>
    </source>
</evidence>
<dbReference type="PANTHER" id="PTHR36302">
    <property type="entry name" value="BLR7088 PROTEIN"/>
    <property type="match status" value="1"/>
</dbReference>
<dbReference type="HOGENOM" id="CLU_100939_2_2_5"/>
<dbReference type="PANTHER" id="PTHR36302:SF1">
    <property type="entry name" value="COPPER CHAPERONE PCU(A)C"/>
    <property type="match status" value="1"/>
</dbReference>
<name>B8ERJ0_METSB</name>
<keyword evidence="3" id="KW-1185">Reference proteome</keyword>
<dbReference type="AlphaFoldDB" id="B8ERJ0"/>
<dbReference type="Proteomes" id="UP000002257">
    <property type="component" value="Chromosome"/>
</dbReference>
<dbReference type="STRING" id="395965.Msil_2103"/>
<reference evidence="2 3" key="1">
    <citation type="journal article" date="2010" name="J. Bacteriol.">
        <title>Complete genome sequence of the aerobic facultative methanotroph Methylocella silvestris BL2.</title>
        <authorList>
            <person name="Chen Y."/>
            <person name="Crombie A."/>
            <person name="Rahman M.T."/>
            <person name="Dedysh S.N."/>
            <person name="Liesack W."/>
            <person name="Stott M.B."/>
            <person name="Alam M."/>
            <person name="Theisen A.R."/>
            <person name="Murrell J.C."/>
            <person name="Dunfield P.F."/>
        </authorList>
    </citation>
    <scope>NUCLEOTIDE SEQUENCE [LARGE SCALE GENOMIC DNA]</scope>
    <source>
        <strain evidence="3">DSM 15510 / CIP 108128 / LMG 27833 / NCIMB 13906 / BL2</strain>
    </source>
</reference>
<gene>
    <name evidence="2" type="ordered locus">Msil_2103</name>
</gene>
<dbReference type="SUPFAM" id="SSF110087">
    <property type="entry name" value="DR1885-like metal-binding protein"/>
    <property type="match status" value="1"/>
</dbReference>
<dbReference type="InterPro" id="IPR007410">
    <property type="entry name" value="LpqE-like"/>
</dbReference>
<dbReference type="InterPro" id="IPR058248">
    <property type="entry name" value="Lxx211020-like"/>
</dbReference>
<dbReference type="InterPro" id="IPR036182">
    <property type="entry name" value="PCuAC_sf"/>
</dbReference>
<sequence length="165" mass="17285">MFILSRRIIAGAALALALMPCVAAAHEYKLGSLEILHPWSRATPPGAKVAGGYLIVKNHGPADRLIAASIEAAGSASIHEMATTDGVMTMRALKDGAVVPDNGELTLKPGAYHLMFEELKQPLKEGERIPGTLTFEKAGTIKVDFAVEAMGAAEPAGAHKGHEGH</sequence>
<evidence type="ECO:0000313" key="2">
    <source>
        <dbReference type="EMBL" id="ACK51042.1"/>
    </source>
</evidence>
<accession>B8ERJ0</accession>
<dbReference type="RefSeq" id="WP_012591112.1">
    <property type="nucleotide sequence ID" value="NC_011666.1"/>
</dbReference>
<dbReference type="Pfam" id="PF04314">
    <property type="entry name" value="PCuAC"/>
    <property type="match status" value="1"/>
</dbReference>
<organism evidence="2 3">
    <name type="scientific">Methylocella silvestris (strain DSM 15510 / CIP 108128 / LMG 27833 / NCIMB 13906 / BL2)</name>
    <dbReference type="NCBI Taxonomy" id="395965"/>
    <lineage>
        <taxon>Bacteria</taxon>
        <taxon>Pseudomonadati</taxon>
        <taxon>Pseudomonadota</taxon>
        <taxon>Alphaproteobacteria</taxon>
        <taxon>Hyphomicrobiales</taxon>
        <taxon>Beijerinckiaceae</taxon>
        <taxon>Methylocella</taxon>
    </lineage>
</organism>
<dbReference type="eggNOG" id="COG2847">
    <property type="taxonomic scope" value="Bacteria"/>
</dbReference>
<feature type="chain" id="PRO_5002868736" description="Copper chaperone PCu(A)C" evidence="1">
    <location>
        <begin position="26"/>
        <end position="165"/>
    </location>
</feature>
<evidence type="ECO:0008006" key="4">
    <source>
        <dbReference type="Google" id="ProtNLM"/>
    </source>
</evidence>